<dbReference type="InterPro" id="IPR048747">
    <property type="entry name" value="CCDC93_N"/>
</dbReference>
<proteinExistence type="inferred from homology"/>
<evidence type="ECO:0000259" key="6">
    <source>
        <dbReference type="Pfam" id="PF21673"/>
    </source>
</evidence>
<dbReference type="PANTHER" id="PTHR16441:SF0">
    <property type="entry name" value="COILED-COIL DOMAIN-CONTAINING PROTEIN 93"/>
    <property type="match status" value="1"/>
</dbReference>
<feature type="domain" description="CCDC93 coiled-coil" evidence="5">
    <location>
        <begin position="190"/>
        <end position="587"/>
    </location>
</feature>
<accession>A0A0L0BP07</accession>
<evidence type="ECO:0000259" key="5">
    <source>
        <dbReference type="Pfam" id="PF09762"/>
    </source>
</evidence>
<dbReference type="Pfam" id="PF09762">
    <property type="entry name" value="CCDC93_CC"/>
    <property type="match status" value="1"/>
</dbReference>
<protein>
    <recommendedName>
        <fullName evidence="2">Coiled-coil domain-containing protein 93</fullName>
    </recommendedName>
</protein>
<dbReference type="OrthoDB" id="16092at2759"/>
<feature type="domain" description="CCDC93 N-terminal" evidence="6">
    <location>
        <begin position="39"/>
        <end position="141"/>
    </location>
</feature>
<comment type="caution">
    <text evidence="7">The sequence shown here is derived from an EMBL/GenBank/DDBJ whole genome shotgun (WGS) entry which is preliminary data.</text>
</comment>
<dbReference type="InterPro" id="IPR019159">
    <property type="entry name" value="CCDC93_CC"/>
</dbReference>
<dbReference type="AlphaFoldDB" id="A0A0L0BP07"/>
<reference evidence="7 8" key="1">
    <citation type="journal article" date="2015" name="Nat. Commun.">
        <title>Lucilia cuprina genome unlocks parasitic fly biology to underpin future interventions.</title>
        <authorList>
            <person name="Anstead C.A."/>
            <person name="Korhonen P.K."/>
            <person name="Young N.D."/>
            <person name="Hall R.S."/>
            <person name="Jex A.R."/>
            <person name="Murali S.C."/>
            <person name="Hughes D.S."/>
            <person name="Lee S.F."/>
            <person name="Perry T."/>
            <person name="Stroehlein A.J."/>
            <person name="Ansell B.R."/>
            <person name="Breugelmans B."/>
            <person name="Hofmann A."/>
            <person name="Qu J."/>
            <person name="Dugan S."/>
            <person name="Lee S.L."/>
            <person name="Chao H."/>
            <person name="Dinh H."/>
            <person name="Han Y."/>
            <person name="Doddapaneni H.V."/>
            <person name="Worley K.C."/>
            <person name="Muzny D.M."/>
            <person name="Ioannidis P."/>
            <person name="Waterhouse R.M."/>
            <person name="Zdobnov E.M."/>
            <person name="James P.J."/>
            <person name="Bagnall N.H."/>
            <person name="Kotze A.C."/>
            <person name="Gibbs R.A."/>
            <person name="Richards S."/>
            <person name="Batterham P."/>
            <person name="Gasser R.B."/>
        </authorList>
    </citation>
    <scope>NUCLEOTIDE SEQUENCE [LARGE SCALE GENOMIC DNA]</scope>
    <source>
        <strain evidence="7 8">LS</strain>
        <tissue evidence="7">Full body</tissue>
    </source>
</reference>
<dbReference type="EMBL" id="JRES01001693">
    <property type="protein sequence ID" value="KNC20949.1"/>
    <property type="molecule type" value="Genomic_DNA"/>
</dbReference>
<gene>
    <name evidence="7" type="ORF">FF38_13037</name>
</gene>
<evidence type="ECO:0000256" key="1">
    <source>
        <dbReference type="ARBA" id="ARBA00007219"/>
    </source>
</evidence>
<sequence>MANKEIFSKHIKSNVKLATRYDAEGREVQVERREDVDATAKEQETFDMLIKAGYYRACIKGLSAFDKIVGGMTWCIECCDYDVDVDLLFHENLTIGQKIALVEKIVAVLPQMKCPFRIEPHQIQGLEFLSIHPVIQWLVKKSVENRSERNLRLKRFAIGQFHNHYQYKSDKQNLEKIRNASSHIKRIQELYNPVRQYQRKDLTDEDEKTRVHLTLLEYGDVMAATSTSQTDPLQSDEESLKEDANTELDVEKLLKNLVLTNEEATSSPHKLDTATRMALKQHYQEFIQEMATDAKELTEQNQLKSLESAKQALQRKLERNENETKEVLDLLQEQEKLYANEKSQYDQLSKEIEEYKKVEESVDAGLLEKVQNLLKLHDELKKEESEFKEHCRKDLSDLQQQIEELEIFNAQDPEEREQAVSKEKERIQLLKLQLAKRNRGIMAIQRQLDNTPDRTELAQYQRRFHELYNEMSSKHLETKQYYTLYNTLNDQKRYMEKELSLLNSICEAYNEGMMTTHGREEFIQQFEQIVNGVKQTEQKVKTKYNEEKRRRDMLNEELQGLLELQRQYAAAVKQLTKECQRCEQLQQHLKSIRKK</sequence>
<dbReference type="Pfam" id="PF21673">
    <property type="entry name" value="CCDC93_N"/>
    <property type="match status" value="1"/>
</dbReference>
<organism evidence="7 8">
    <name type="scientific">Lucilia cuprina</name>
    <name type="common">Green bottle fly</name>
    <name type="synonym">Australian sheep blowfly</name>
    <dbReference type="NCBI Taxonomy" id="7375"/>
    <lineage>
        <taxon>Eukaryota</taxon>
        <taxon>Metazoa</taxon>
        <taxon>Ecdysozoa</taxon>
        <taxon>Arthropoda</taxon>
        <taxon>Hexapoda</taxon>
        <taxon>Insecta</taxon>
        <taxon>Pterygota</taxon>
        <taxon>Neoptera</taxon>
        <taxon>Endopterygota</taxon>
        <taxon>Diptera</taxon>
        <taxon>Brachycera</taxon>
        <taxon>Muscomorpha</taxon>
        <taxon>Oestroidea</taxon>
        <taxon>Calliphoridae</taxon>
        <taxon>Luciliinae</taxon>
        <taxon>Lucilia</taxon>
    </lineage>
</organism>
<evidence type="ECO:0000256" key="2">
    <source>
        <dbReference type="ARBA" id="ARBA00016765"/>
    </source>
</evidence>
<keyword evidence="3 4" id="KW-0175">Coiled coil</keyword>
<dbReference type="STRING" id="7375.A0A0L0BP07"/>
<evidence type="ECO:0000256" key="3">
    <source>
        <dbReference type="ARBA" id="ARBA00023054"/>
    </source>
</evidence>
<evidence type="ECO:0000313" key="7">
    <source>
        <dbReference type="EMBL" id="KNC20949.1"/>
    </source>
</evidence>
<feature type="coiled-coil region" evidence="4">
    <location>
        <begin position="537"/>
        <end position="564"/>
    </location>
</feature>
<dbReference type="PANTHER" id="PTHR16441">
    <property type="entry name" value="FIDIPIDINE"/>
    <property type="match status" value="1"/>
</dbReference>
<name>A0A0L0BP07_LUCCU</name>
<dbReference type="GO" id="GO:0006893">
    <property type="term" value="P:Golgi to plasma membrane transport"/>
    <property type="evidence" value="ECO:0007669"/>
    <property type="project" value="TreeGrafter"/>
</dbReference>
<dbReference type="OMA" id="YERQEAP"/>
<evidence type="ECO:0000313" key="8">
    <source>
        <dbReference type="Proteomes" id="UP000037069"/>
    </source>
</evidence>
<keyword evidence="8" id="KW-1185">Reference proteome</keyword>
<comment type="similarity">
    <text evidence="1">Belongs to the CCDC93 family.</text>
</comment>
<evidence type="ECO:0000256" key="4">
    <source>
        <dbReference type="SAM" id="Coils"/>
    </source>
</evidence>
<dbReference type="InterPro" id="IPR039116">
    <property type="entry name" value="CCDC93"/>
</dbReference>
<dbReference type="Proteomes" id="UP000037069">
    <property type="component" value="Unassembled WGS sequence"/>
</dbReference>
<feature type="coiled-coil region" evidence="4">
    <location>
        <begin position="296"/>
        <end position="358"/>
    </location>
</feature>